<dbReference type="PANTHER" id="PTHR46825:SF7">
    <property type="entry name" value="D-ALANYL-D-ALANINE CARBOXYPEPTIDASE"/>
    <property type="match status" value="1"/>
</dbReference>
<keyword evidence="3" id="KW-0378">Hydrolase</keyword>
<evidence type="ECO:0000259" key="2">
    <source>
        <dbReference type="Pfam" id="PF00144"/>
    </source>
</evidence>
<organism evidence="3 4">
    <name type="scientific">Actinoplanes couchii</name>
    <dbReference type="NCBI Taxonomy" id="403638"/>
    <lineage>
        <taxon>Bacteria</taxon>
        <taxon>Bacillati</taxon>
        <taxon>Actinomycetota</taxon>
        <taxon>Actinomycetes</taxon>
        <taxon>Micromonosporales</taxon>
        <taxon>Micromonosporaceae</taxon>
        <taxon>Actinoplanes</taxon>
    </lineage>
</organism>
<keyword evidence="1" id="KW-0732">Signal</keyword>
<feature type="domain" description="Beta-lactamase-related" evidence="2">
    <location>
        <begin position="54"/>
        <end position="343"/>
    </location>
</feature>
<evidence type="ECO:0000313" key="3">
    <source>
        <dbReference type="EMBL" id="GID56324.1"/>
    </source>
</evidence>
<dbReference type="Gene3D" id="3.40.710.10">
    <property type="entry name" value="DD-peptidase/beta-lactamase superfamily"/>
    <property type="match status" value="1"/>
</dbReference>
<name>A0ABQ3XCW4_9ACTN</name>
<comment type="caution">
    <text evidence="3">The sequence shown here is derived from an EMBL/GenBank/DDBJ whole genome shotgun (WGS) entry which is preliminary data.</text>
</comment>
<evidence type="ECO:0000313" key="4">
    <source>
        <dbReference type="Proteomes" id="UP000612282"/>
    </source>
</evidence>
<dbReference type="RefSeq" id="WP_203797920.1">
    <property type="nucleotide sequence ID" value="NZ_BAAAQE010000034.1"/>
</dbReference>
<reference evidence="3 4" key="1">
    <citation type="submission" date="2021-01" db="EMBL/GenBank/DDBJ databases">
        <title>Whole genome shotgun sequence of Actinoplanes couchii NBRC 106145.</title>
        <authorList>
            <person name="Komaki H."/>
            <person name="Tamura T."/>
        </authorList>
    </citation>
    <scope>NUCLEOTIDE SEQUENCE [LARGE SCALE GENOMIC DNA]</scope>
    <source>
        <strain evidence="3 4">NBRC 106145</strain>
    </source>
</reference>
<dbReference type="EMBL" id="BOMG01000057">
    <property type="protein sequence ID" value="GID56324.1"/>
    <property type="molecule type" value="Genomic_DNA"/>
</dbReference>
<dbReference type="SUPFAM" id="SSF56601">
    <property type="entry name" value="beta-lactamase/transpeptidase-like"/>
    <property type="match status" value="1"/>
</dbReference>
<sequence>MTAITESKTKRVTALTLTAALTLAGVGATGTAALAGDRALQGAARSVVDAGSPGFLARVDNGRRVETAAAGFADLTTHRRLGADDQFVVGSNTKMFTATLILQLVDRGKIRLDAPIERYLPGVVPDGEHITVRMLLNHTSGLFNYTDDPEFIPSVLQNPEYAHSPRELLDVAFAHEPNFVPGAGWSYSNTNYIVAGLLAEKVTGKRLPGLIQERIAKPLGLTRTYLADPRAVRTGRGFAHGYAVSFANGEPAYTDISGGAVGAWGGAAGGIISTASDMSRFVSALLTAKLFSAQQLQQMKTTVELEPGSEFTGGYGLGLLRIDFPCGSAWGHNGGTLGHNSWTVGSADGKRTAISDYNATPIDFTPTEGAQRLGEAASAAGTVVICRALS</sequence>
<dbReference type="InterPro" id="IPR001466">
    <property type="entry name" value="Beta-lactam-related"/>
</dbReference>
<dbReference type="GO" id="GO:0016787">
    <property type="term" value="F:hydrolase activity"/>
    <property type="evidence" value="ECO:0007669"/>
    <property type="project" value="UniProtKB-KW"/>
</dbReference>
<accession>A0ABQ3XCW4</accession>
<feature type="signal peptide" evidence="1">
    <location>
        <begin position="1"/>
        <end position="35"/>
    </location>
</feature>
<dbReference type="Pfam" id="PF00144">
    <property type="entry name" value="Beta-lactamase"/>
    <property type="match status" value="1"/>
</dbReference>
<dbReference type="InterPro" id="IPR050491">
    <property type="entry name" value="AmpC-like"/>
</dbReference>
<proteinExistence type="predicted"/>
<keyword evidence="4" id="KW-1185">Reference proteome</keyword>
<gene>
    <name evidence="3" type="ORF">Aco03nite_047280</name>
</gene>
<protein>
    <submittedName>
        <fullName evidence="3">Serine hydrolase</fullName>
    </submittedName>
</protein>
<feature type="chain" id="PRO_5045787408" evidence="1">
    <location>
        <begin position="36"/>
        <end position="390"/>
    </location>
</feature>
<evidence type="ECO:0000256" key="1">
    <source>
        <dbReference type="SAM" id="SignalP"/>
    </source>
</evidence>
<dbReference type="PANTHER" id="PTHR46825">
    <property type="entry name" value="D-ALANYL-D-ALANINE-CARBOXYPEPTIDASE/ENDOPEPTIDASE AMPH"/>
    <property type="match status" value="1"/>
</dbReference>
<dbReference type="Proteomes" id="UP000612282">
    <property type="component" value="Unassembled WGS sequence"/>
</dbReference>
<dbReference type="InterPro" id="IPR012338">
    <property type="entry name" value="Beta-lactam/transpept-like"/>
</dbReference>